<evidence type="ECO:0000313" key="1">
    <source>
        <dbReference type="EMBL" id="HBH1541652.1"/>
    </source>
</evidence>
<dbReference type="AlphaFoldDB" id="A0AAQ2VQ21"/>
<sequence length="122" mass="14967">MSRCKDCFYFEKNKIEESGICNKKEKEVYKENRKCEFYESKKWKSMNIDEFWIEMERWTNEKVNRYIIYFSEHDSIQIDIVQDINRPNNPTDDEVIEEYVENNYGYVKYEVIDLGTVENVKL</sequence>
<reference evidence="1" key="2">
    <citation type="submission" date="2021-06" db="EMBL/GenBank/DDBJ databases">
        <authorList>
            <consortium name="NCBI Pathogen Detection Project"/>
        </authorList>
    </citation>
    <scope>NUCLEOTIDE SEQUENCE</scope>
    <source>
        <strain evidence="1">HN1000</strain>
    </source>
</reference>
<evidence type="ECO:0000313" key="2">
    <source>
        <dbReference type="Proteomes" id="UP000878956"/>
    </source>
</evidence>
<organism evidence="1 2">
    <name type="scientific">Clostridioides difficile</name>
    <name type="common">Peptoclostridium difficile</name>
    <dbReference type="NCBI Taxonomy" id="1496"/>
    <lineage>
        <taxon>Bacteria</taxon>
        <taxon>Bacillati</taxon>
        <taxon>Bacillota</taxon>
        <taxon>Clostridia</taxon>
        <taxon>Peptostreptococcales</taxon>
        <taxon>Peptostreptococcaceae</taxon>
        <taxon>Clostridioides</taxon>
    </lineage>
</organism>
<comment type="caution">
    <text evidence="1">The sequence shown here is derived from an EMBL/GenBank/DDBJ whole genome shotgun (WGS) entry which is preliminary data.</text>
</comment>
<protein>
    <submittedName>
        <fullName evidence="1">Uncharacterized protein</fullName>
    </submittedName>
</protein>
<name>A0AAQ2VQ21_CLODI</name>
<accession>A0AAQ2VQ21</accession>
<dbReference type="EMBL" id="DAEPXK010000008">
    <property type="protein sequence ID" value="HBH1541652.1"/>
    <property type="molecule type" value="Genomic_DNA"/>
</dbReference>
<dbReference type="Proteomes" id="UP000878956">
    <property type="component" value="Unassembled WGS sequence"/>
</dbReference>
<gene>
    <name evidence="1" type="ORF">KRM00_001118</name>
</gene>
<reference evidence="1" key="1">
    <citation type="journal article" date="2018" name="Genome Biol.">
        <title>SKESA: strategic k-mer extension for scrupulous assemblies.</title>
        <authorList>
            <person name="Souvorov A."/>
            <person name="Agarwala R."/>
            <person name="Lipman D.J."/>
        </authorList>
    </citation>
    <scope>NUCLEOTIDE SEQUENCE</scope>
    <source>
        <strain evidence="1">HN1000</strain>
    </source>
</reference>
<dbReference type="RefSeq" id="WP_009894964.1">
    <property type="nucleotide sequence ID" value="NZ_BING01000001.1"/>
</dbReference>
<proteinExistence type="predicted"/>